<gene>
    <name evidence="2" type="ORF">HG263_05485</name>
</gene>
<reference evidence="2 3" key="1">
    <citation type="submission" date="2020-04" db="EMBL/GenBank/DDBJ databases">
        <title>Pseudoalteromonas caenipelagi sp. nov., isolated from a tidal flat.</title>
        <authorList>
            <person name="Park S."/>
            <person name="Yoon J.-H."/>
        </authorList>
    </citation>
    <scope>NUCLEOTIDE SEQUENCE [LARGE SCALE GENOMIC DNA]</scope>
    <source>
        <strain evidence="2 3">JBTF-M23</strain>
    </source>
</reference>
<accession>A0A849VAV7</accession>
<name>A0A849VAV7_9GAMM</name>
<dbReference type="Proteomes" id="UP000586305">
    <property type="component" value="Unassembled WGS sequence"/>
</dbReference>
<dbReference type="EMBL" id="JABBPG010000002">
    <property type="protein sequence ID" value="NOU49988.1"/>
    <property type="molecule type" value="Genomic_DNA"/>
</dbReference>
<dbReference type="RefSeq" id="WP_171625070.1">
    <property type="nucleotide sequence ID" value="NZ_JABBPG010000002.1"/>
</dbReference>
<protein>
    <submittedName>
        <fullName evidence="2">Minor capsid protein</fullName>
    </submittedName>
</protein>
<keyword evidence="3" id="KW-1185">Reference proteome</keyword>
<feature type="domain" description="Phage head morphogenesis" evidence="1">
    <location>
        <begin position="137"/>
        <end position="248"/>
    </location>
</feature>
<evidence type="ECO:0000259" key="1">
    <source>
        <dbReference type="Pfam" id="PF04233"/>
    </source>
</evidence>
<dbReference type="Pfam" id="PF04233">
    <property type="entry name" value="Phage_Mu_F"/>
    <property type="match status" value="1"/>
</dbReference>
<dbReference type="AlphaFoldDB" id="A0A849VAV7"/>
<dbReference type="InterPro" id="IPR006528">
    <property type="entry name" value="Phage_head_morphogenesis_dom"/>
</dbReference>
<evidence type="ECO:0000313" key="2">
    <source>
        <dbReference type="EMBL" id="NOU49988.1"/>
    </source>
</evidence>
<comment type="caution">
    <text evidence="2">The sequence shown here is derived from an EMBL/GenBank/DDBJ whole genome shotgun (WGS) entry which is preliminary data.</text>
</comment>
<proteinExistence type="predicted"/>
<evidence type="ECO:0000313" key="3">
    <source>
        <dbReference type="Proteomes" id="UP000586305"/>
    </source>
</evidence>
<sequence>MDDLLLADAVLLQQMIDLEGQYARHSARILQDEITARFTKRAPLGQTHAKGFAQMYASAMALAWLYGNYHIYKQSKSPDPIELSNSIYEYEVPFVEAEDYLRAQVPISKGEYTELEANLKFRAFTIAKVSQEAVIVKIKDMYQAQLKEGHSPEYLLQNLNQLLDAAGVTEANPGWLHTHYRNNMMAAYNAGRWAQIEQNEYIEFLIYNAILDGHTTELCKKLHGTVKPKRDKFWNTFHPTNHHGCRSIVTAATREQLKQRKITPSGIKTADIYQNQTAKREHQFKAHPGAALKTIPNSLAMRSIQYELGPAILKYSASSSRGFFSTRMQDLTKSKLSKAAINHAIERRSWLADLVDKAQAAINEPDEAWLAFSPRKNGEFDASIVVIQWQEKAKQAGMAVGFRAFAGGAHTFYTITKDKYEALKQHGAQQIYIKDK</sequence>
<organism evidence="2 3">
    <name type="scientific">Pseudoalteromonas caenipelagi</name>
    <dbReference type="NCBI Taxonomy" id="2726988"/>
    <lineage>
        <taxon>Bacteria</taxon>
        <taxon>Pseudomonadati</taxon>
        <taxon>Pseudomonadota</taxon>
        <taxon>Gammaproteobacteria</taxon>
        <taxon>Alteromonadales</taxon>
        <taxon>Pseudoalteromonadaceae</taxon>
        <taxon>Pseudoalteromonas</taxon>
    </lineage>
</organism>
<dbReference type="NCBIfam" id="TIGR01641">
    <property type="entry name" value="phageSPP1_gp7"/>
    <property type="match status" value="1"/>
</dbReference>